<keyword evidence="2" id="KW-1185">Reference proteome</keyword>
<sequence length="60" mass="7046">MSEIMEGLHREVRGKVHKSIHKLTGDRLEQMLGRRNEAIGKIQRQEQCSLTEAVFKYNKH</sequence>
<dbReference type="Proteomes" id="UP000242310">
    <property type="component" value="Unassembled WGS sequence"/>
</dbReference>
<dbReference type="InterPro" id="IPR036629">
    <property type="entry name" value="YjbJ_sf"/>
</dbReference>
<organism evidence="1 2">
    <name type="scientific">Salsuginibacillus halophilus</name>
    <dbReference type="NCBI Taxonomy" id="517424"/>
    <lineage>
        <taxon>Bacteria</taxon>
        <taxon>Bacillati</taxon>
        <taxon>Bacillota</taxon>
        <taxon>Bacilli</taxon>
        <taxon>Bacillales</taxon>
        <taxon>Bacillaceae</taxon>
        <taxon>Salsuginibacillus</taxon>
    </lineage>
</organism>
<accession>A0A2P8HI15</accession>
<evidence type="ECO:0000313" key="2">
    <source>
        <dbReference type="Proteomes" id="UP000242310"/>
    </source>
</evidence>
<proteinExistence type="predicted"/>
<dbReference type="AlphaFoldDB" id="A0A2P8HI15"/>
<dbReference type="EMBL" id="PYAV01000006">
    <property type="protein sequence ID" value="PSL45847.1"/>
    <property type="molecule type" value="Genomic_DNA"/>
</dbReference>
<dbReference type="SUPFAM" id="SSF69047">
    <property type="entry name" value="Hypothetical protein YjbJ"/>
    <property type="match status" value="1"/>
</dbReference>
<name>A0A2P8HI15_9BACI</name>
<gene>
    <name evidence="1" type="ORF">B0H94_106102</name>
</gene>
<evidence type="ECO:0000313" key="1">
    <source>
        <dbReference type="EMBL" id="PSL45847.1"/>
    </source>
</evidence>
<protein>
    <recommendedName>
        <fullName evidence="3">CsbD family protein</fullName>
    </recommendedName>
</protein>
<dbReference type="Gene3D" id="1.10.1470.10">
    <property type="entry name" value="YjbJ"/>
    <property type="match status" value="1"/>
</dbReference>
<reference evidence="1 2" key="1">
    <citation type="submission" date="2018-03" db="EMBL/GenBank/DDBJ databases">
        <title>Genomic Encyclopedia of Type Strains, Phase III (KMG-III): the genomes of soil and plant-associated and newly described type strains.</title>
        <authorList>
            <person name="Whitman W."/>
        </authorList>
    </citation>
    <scope>NUCLEOTIDE SEQUENCE [LARGE SCALE GENOMIC DNA]</scope>
    <source>
        <strain evidence="1 2">CGMCC 1.07653</strain>
    </source>
</reference>
<dbReference type="RefSeq" id="WP_106588520.1">
    <property type="nucleotide sequence ID" value="NZ_PYAV01000006.1"/>
</dbReference>
<evidence type="ECO:0008006" key="3">
    <source>
        <dbReference type="Google" id="ProtNLM"/>
    </source>
</evidence>
<comment type="caution">
    <text evidence="1">The sequence shown here is derived from an EMBL/GenBank/DDBJ whole genome shotgun (WGS) entry which is preliminary data.</text>
</comment>